<name>A0AAV8ABF1_9EUKA</name>
<dbReference type="Pfam" id="PF00022">
    <property type="entry name" value="Actin"/>
    <property type="match status" value="1"/>
</dbReference>
<dbReference type="SMART" id="SM00268">
    <property type="entry name" value="ACTIN"/>
    <property type="match status" value="1"/>
</dbReference>
<organism evidence="2 3">
    <name type="scientific">Anaeramoeba flamelloides</name>
    <dbReference type="NCBI Taxonomy" id="1746091"/>
    <lineage>
        <taxon>Eukaryota</taxon>
        <taxon>Metamonada</taxon>
        <taxon>Anaeramoebidae</taxon>
        <taxon>Anaeramoeba</taxon>
    </lineage>
</organism>
<dbReference type="Gene3D" id="3.90.640.10">
    <property type="entry name" value="Actin, Chain A, domain 4"/>
    <property type="match status" value="1"/>
</dbReference>
<dbReference type="AlphaFoldDB" id="A0AAV8ABF1"/>
<evidence type="ECO:0000256" key="1">
    <source>
        <dbReference type="RuleBase" id="RU000487"/>
    </source>
</evidence>
<sequence>MEELCEPIIIDNGSHKMVVGFDQGFTRQVQIEFPTLVGSSKKQGIMIGMGKPIYKIGEKAIGNCGFLAFSYPYEKGKIINWEDMERIWRYSFFQELRVMPEEHPVILTESAFVSPLDQQKTTEIMFETFNVPLLYLANKAAMSLYDSDQRITGLVVEMGEDLNYVVPVYQGSCMRDYVQASGVGGAFLTSHLIQILINLGHNYSTKKERKIVEDIKEKHGVVSPLTKNSQNIIFHESGLNIQNTPLNKDKNNKKKNETIVKHELPLGNIIDLNEKVVFVTKPLFDPKLVKIDEQLMRFAQRKKAFVINEKDINWKLYEKGIHEIVFDTIQSLPLELHDIMFQNIVLAGGNSMFKGMRQRLINELELFYAENQPQINVMAPNSRKYSSFLGCKKFSELSNFSDYCVSRFEYDEIGSKITNRKIF</sequence>
<dbReference type="SUPFAM" id="SSF53067">
    <property type="entry name" value="Actin-like ATPase domain"/>
    <property type="match status" value="2"/>
</dbReference>
<dbReference type="EMBL" id="JANTQA010000012">
    <property type="protein sequence ID" value="KAJ3449544.1"/>
    <property type="molecule type" value="Genomic_DNA"/>
</dbReference>
<evidence type="ECO:0000313" key="3">
    <source>
        <dbReference type="Proteomes" id="UP001146793"/>
    </source>
</evidence>
<comment type="caution">
    <text evidence="2">The sequence shown here is derived from an EMBL/GenBank/DDBJ whole genome shotgun (WGS) entry which is preliminary data.</text>
</comment>
<dbReference type="PRINTS" id="PR00190">
    <property type="entry name" value="ACTIN"/>
</dbReference>
<dbReference type="InterPro" id="IPR004000">
    <property type="entry name" value="Actin"/>
</dbReference>
<dbReference type="PANTHER" id="PTHR11937">
    <property type="entry name" value="ACTIN"/>
    <property type="match status" value="1"/>
</dbReference>
<gene>
    <name evidence="2" type="ORF">M0812_05697</name>
</gene>
<comment type="similarity">
    <text evidence="1">Belongs to the actin family.</text>
</comment>
<dbReference type="Proteomes" id="UP001146793">
    <property type="component" value="Unassembled WGS sequence"/>
</dbReference>
<protein>
    <submittedName>
        <fullName evidence="2">Actin-5c-like protein</fullName>
    </submittedName>
</protein>
<dbReference type="Gene3D" id="3.30.420.40">
    <property type="match status" value="2"/>
</dbReference>
<dbReference type="InterPro" id="IPR043129">
    <property type="entry name" value="ATPase_NBD"/>
</dbReference>
<proteinExistence type="inferred from homology"/>
<evidence type="ECO:0000313" key="2">
    <source>
        <dbReference type="EMBL" id="KAJ3449544.1"/>
    </source>
</evidence>
<accession>A0AAV8ABF1</accession>
<dbReference type="FunFam" id="3.30.420.40:FF:000050">
    <property type="entry name" value="Actin, alpha skeletal muscle"/>
    <property type="match status" value="1"/>
</dbReference>
<reference evidence="2" key="1">
    <citation type="submission" date="2022-08" db="EMBL/GenBank/DDBJ databases">
        <title>Novel sulphate-reducing endosymbionts in the free-living metamonad Anaeramoeba.</title>
        <authorList>
            <person name="Jerlstrom-Hultqvist J."/>
            <person name="Cepicka I."/>
            <person name="Gallot-Lavallee L."/>
            <person name="Salas-Leiva D."/>
            <person name="Curtis B.A."/>
            <person name="Zahonova K."/>
            <person name="Pipaliya S."/>
            <person name="Dacks J."/>
            <person name="Roger A.J."/>
        </authorList>
    </citation>
    <scope>NUCLEOTIDE SEQUENCE</scope>
    <source>
        <strain evidence="2">Busselton2</strain>
    </source>
</reference>